<accession>A0ACB6ZNE4</accession>
<keyword evidence="2" id="KW-1185">Reference proteome</keyword>
<evidence type="ECO:0000313" key="2">
    <source>
        <dbReference type="Proteomes" id="UP000886501"/>
    </source>
</evidence>
<comment type="caution">
    <text evidence="1">The sequence shown here is derived from an EMBL/GenBank/DDBJ whole genome shotgun (WGS) entry which is preliminary data.</text>
</comment>
<sequence length="133" mass="15641">MRPASKKVNRWLCIPIRLPFKRKKAENEDIQLDRSIRGGPTPAPALKALELKLVEKRDRIAELEQEYRKIKTEADALAVAKKNVEDEIRVAKELLEMREKELDRKDADTQRLEKELSEMQKKRVHAFRNYPHG</sequence>
<gene>
    <name evidence="1" type="ORF">BDM02DRAFT_1004929</name>
</gene>
<protein>
    <submittedName>
        <fullName evidence="1">Uncharacterized protein</fullName>
    </submittedName>
</protein>
<reference evidence="1" key="2">
    <citation type="journal article" date="2020" name="Nat. Commun.">
        <title>Large-scale genome sequencing of mycorrhizal fungi provides insights into the early evolution of symbiotic traits.</title>
        <authorList>
            <person name="Miyauchi S."/>
            <person name="Kiss E."/>
            <person name="Kuo A."/>
            <person name="Drula E."/>
            <person name="Kohler A."/>
            <person name="Sanchez-Garcia M."/>
            <person name="Morin E."/>
            <person name="Andreopoulos B."/>
            <person name="Barry K.W."/>
            <person name="Bonito G."/>
            <person name="Buee M."/>
            <person name="Carver A."/>
            <person name="Chen C."/>
            <person name="Cichocki N."/>
            <person name="Clum A."/>
            <person name="Culley D."/>
            <person name="Crous P.W."/>
            <person name="Fauchery L."/>
            <person name="Girlanda M."/>
            <person name="Hayes R.D."/>
            <person name="Keri Z."/>
            <person name="LaButti K."/>
            <person name="Lipzen A."/>
            <person name="Lombard V."/>
            <person name="Magnuson J."/>
            <person name="Maillard F."/>
            <person name="Murat C."/>
            <person name="Nolan M."/>
            <person name="Ohm R.A."/>
            <person name="Pangilinan J."/>
            <person name="Pereira M.F."/>
            <person name="Perotto S."/>
            <person name="Peter M."/>
            <person name="Pfister S."/>
            <person name="Riley R."/>
            <person name="Sitrit Y."/>
            <person name="Stielow J.B."/>
            <person name="Szollosi G."/>
            <person name="Zifcakova L."/>
            <person name="Stursova M."/>
            <person name="Spatafora J.W."/>
            <person name="Tedersoo L."/>
            <person name="Vaario L.M."/>
            <person name="Yamada A."/>
            <person name="Yan M."/>
            <person name="Wang P."/>
            <person name="Xu J."/>
            <person name="Bruns T."/>
            <person name="Baldrian P."/>
            <person name="Vilgalys R."/>
            <person name="Dunand C."/>
            <person name="Henrissat B."/>
            <person name="Grigoriev I.V."/>
            <person name="Hibbett D."/>
            <person name="Nagy L.G."/>
            <person name="Martin F.M."/>
        </authorList>
    </citation>
    <scope>NUCLEOTIDE SEQUENCE</scope>
    <source>
        <strain evidence="1">P2</strain>
    </source>
</reference>
<reference evidence="1" key="1">
    <citation type="submission" date="2019-10" db="EMBL/GenBank/DDBJ databases">
        <authorList>
            <consortium name="DOE Joint Genome Institute"/>
            <person name="Kuo A."/>
            <person name="Miyauchi S."/>
            <person name="Kiss E."/>
            <person name="Drula E."/>
            <person name="Kohler A."/>
            <person name="Sanchez-Garcia M."/>
            <person name="Andreopoulos B."/>
            <person name="Barry K.W."/>
            <person name="Bonito G."/>
            <person name="Buee M."/>
            <person name="Carver A."/>
            <person name="Chen C."/>
            <person name="Cichocki N."/>
            <person name="Clum A."/>
            <person name="Culley D."/>
            <person name="Crous P.W."/>
            <person name="Fauchery L."/>
            <person name="Girlanda M."/>
            <person name="Hayes R."/>
            <person name="Keri Z."/>
            <person name="Labutti K."/>
            <person name="Lipzen A."/>
            <person name="Lombard V."/>
            <person name="Magnuson J."/>
            <person name="Maillard F."/>
            <person name="Morin E."/>
            <person name="Murat C."/>
            <person name="Nolan M."/>
            <person name="Ohm R."/>
            <person name="Pangilinan J."/>
            <person name="Pereira M."/>
            <person name="Perotto S."/>
            <person name="Peter M."/>
            <person name="Riley R."/>
            <person name="Sitrit Y."/>
            <person name="Stielow B."/>
            <person name="Szollosi G."/>
            <person name="Zifcakova L."/>
            <person name="Stursova M."/>
            <person name="Spatafora J.W."/>
            <person name="Tedersoo L."/>
            <person name="Vaario L.-M."/>
            <person name="Yamada A."/>
            <person name="Yan M."/>
            <person name="Wang P."/>
            <person name="Xu J."/>
            <person name="Bruns T."/>
            <person name="Baldrian P."/>
            <person name="Vilgalys R."/>
            <person name="Henrissat B."/>
            <person name="Grigoriev I.V."/>
            <person name="Hibbett D."/>
            <person name="Nagy L.G."/>
            <person name="Martin F.M."/>
        </authorList>
    </citation>
    <scope>NUCLEOTIDE SEQUENCE</scope>
    <source>
        <strain evidence="1">P2</strain>
    </source>
</reference>
<name>A0ACB6ZNE4_THEGA</name>
<dbReference type="EMBL" id="MU117979">
    <property type="protein sequence ID" value="KAF9650958.1"/>
    <property type="molecule type" value="Genomic_DNA"/>
</dbReference>
<dbReference type="Proteomes" id="UP000886501">
    <property type="component" value="Unassembled WGS sequence"/>
</dbReference>
<organism evidence="1 2">
    <name type="scientific">Thelephora ganbajun</name>
    <name type="common">Ganba fungus</name>
    <dbReference type="NCBI Taxonomy" id="370292"/>
    <lineage>
        <taxon>Eukaryota</taxon>
        <taxon>Fungi</taxon>
        <taxon>Dikarya</taxon>
        <taxon>Basidiomycota</taxon>
        <taxon>Agaricomycotina</taxon>
        <taxon>Agaricomycetes</taxon>
        <taxon>Thelephorales</taxon>
        <taxon>Thelephoraceae</taxon>
        <taxon>Thelephora</taxon>
    </lineage>
</organism>
<evidence type="ECO:0000313" key="1">
    <source>
        <dbReference type="EMBL" id="KAF9650958.1"/>
    </source>
</evidence>
<proteinExistence type="predicted"/>